<dbReference type="InterPro" id="IPR013762">
    <property type="entry name" value="Integrase-like_cat_sf"/>
</dbReference>
<dbReference type="PROSITE" id="PS51898">
    <property type="entry name" value="TYR_RECOMBINASE"/>
    <property type="match status" value="1"/>
</dbReference>
<reference evidence="3 4" key="1">
    <citation type="submission" date="2019-12" db="EMBL/GenBank/DDBJ databases">
        <title>Genomic-based taxomic classification of the family Erythrobacteraceae.</title>
        <authorList>
            <person name="Xu L."/>
        </authorList>
    </citation>
    <scope>NUCLEOTIDE SEQUENCE [LARGE SCALE GENOMIC DNA]</scope>
    <source>
        <strain evidence="3 4">S36</strain>
    </source>
</reference>
<dbReference type="RefSeq" id="WP_161390573.1">
    <property type="nucleotide sequence ID" value="NZ_JBHSCP010000001.1"/>
</dbReference>
<dbReference type="InterPro" id="IPR002104">
    <property type="entry name" value="Integrase_catalytic"/>
</dbReference>
<dbReference type="InterPro" id="IPR011010">
    <property type="entry name" value="DNA_brk_join_enz"/>
</dbReference>
<evidence type="ECO:0000313" key="4">
    <source>
        <dbReference type="Proteomes" id="UP000469430"/>
    </source>
</evidence>
<dbReference type="Gene3D" id="1.10.443.10">
    <property type="entry name" value="Intergrase catalytic core"/>
    <property type="match status" value="1"/>
</dbReference>
<organism evidence="3 4">
    <name type="scientific">Croceibacterium xixiisoli</name>
    <dbReference type="NCBI Taxonomy" id="1476466"/>
    <lineage>
        <taxon>Bacteria</taxon>
        <taxon>Pseudomonadati</taxon>
        <taxon>Pseudomonadota</taxon>
        <taxon>Alphaproteobacteria</taxon>
        <taxon>Sphingomonadales</taxon>
        <taxon>Erythrobacteraceae</taxon>
        <taxon>Croceibacterium</taxon>
    </lineage>
</organism>
<accession>A0A6I4TWK4</accession>
<gene>
    <name evidence="3" type="ORF">GRI97_08300</name>
</gene>
<dbReference type="EMBL" id="WTYJ01000001">
    <property type="protein sequence ID" value="MXO98988.1"/>
    <property type="molecule type" value="Genomic_DNA"/>
</dbReference>
<evidence type="ECO:0000259" key="2">
    <source>
        <dbReference type="PROSITE" id="PS51898"/>
    </source>
</evidence>
<dbReference type="OrthoDB" id="9808346at2"/>
<proteinExistence type="predicted"/>
<dbReference type="AlphaFoldDB" id="A0A6I4TWK4"/>
<dbReference type="GO" id="GO:0006310">
    <property type="term" value="P:DNA recombination"/>
    <property type="evidence" value="ECO:0007669"/>
    <property type="project" value="UniProtKB-KW"/>
</dbReference>
<comment type="caution">
    <text evidence="3">The sequence shown here is derived from an EMBL/GenBank/DDBJ whole genome shotgun (WGS) entry which is preliminary data.</text>
</comment>
<evidence type="ECO:0000313" key="3">
    <source>
        <dbReference type="EMBL" id="MXO98988.1"/>
    </source>
</evidence>
<dbReference type="Pfam" id="PF00589">
    <property type="entry name" value="Phage_integrase"/>
    <property type="match status" value="1"/>
</dbReference>
<name>A0A6I4TWK4_9SPHN</name>
<evidence type="ECO:0000256" key="1">
    <source>
        <dbReference type="ARBA" id="ARBA00023172"/>
    </source>
</evidence>
<keyword evidence="4" id="KW-1185">Reference proteome</keyword>
<dbReference type="GO" id="GO:0015074">
    <property type="term" value="P:DNA integration"/>
    <property type="evidence" value="ECO:0007669"/>
    <property type="project" value="InterPro"/>
</dbReference>
<protein>
    <submittedName>
        <fullName evidence="3">Tyrosine-type recombinase/integrase</fullName>
    </submittedName>
</protein>
<dbReference type="GO" id="GO:0003677">
    <property type="term" value="F:DNA binding"/>
    <property type="evidence" value="ECO:0007669"/>
    <property type="project" value="InterPro"/>
</dbReference>
<sequence>MSTVKGGVYQRGPFWLDLVRGADGKPASDRWYIWWYDTGTGHQRRRSTRTGDIRSACDELDKHYLANHRPTDEDQSGYGVAQAMTDYYLEHGQSLPSAEPIRARLRLFSRFMDIEQEAKRMPTPLMFEHIDDSMLNRFRKWGEDDPIVARKKDAHGNWVDGQKRKRAASTVEESVIQLKAALNYAFNNRRVRYVPPIKHKTRDQVSSVSTYRLSIDALAELLDYSFRGAGSYSAHGERLLPFRRYIIAAVCTLARPDAIYDMSVLPSREQWMRDERRFALNPAGRMQTKKVRPVMPVVDLLHSWLAETDDRMICSERVVHDQNQQVDIIEQVRVASVRKAWDGAREQLGIPAGFGPKLIRHSMATILANRRVDLIQLEMALGHRVLSKTSSRYAIFDPDYLDTIKGGIEDVISDLTAKAGPAIHPKLTQNDLNVSVLRA</sequence>
<dbReference type="SUPFAM" id="SSF56349">
    <property type="entry name" value="DNA breaking-rejoining enzymes"/>
    <property type="match status" value="1"/>
</dbReference>
<keyword evidence="1" id="KW-0233">DNA recombination</keyword>
<dbReference type="Proteomes" id="UP000469430">
    <property type="component" value="Unassembled WGS sequence"/>
</dbReference>
<feature type="domain" description="Tyr recombinase" evidence="2">
    <location>
        <begin position="208"/>
        <end position="406"/>
    </location>
</feature>